<reference evidence="1 2" key="1">
    <citation type="journal article" date="2011" name="Proc. Natl. Acad. Sci. U.S.A.">
        <title>Comparative genomics of xylose-fermenting fungi for enhanced biofuel production.</title>
        <authorList>
            <person name="Wohlbach D.J."/>
            <person name="Kuo A."/>
            <person name="Sato T.K."/>
            <person name="Potts K.M."/>
            <person name="Salamov A.A."/>
            <person name="LaButti K.M."/>
            <person name="Sun H."/>
            <person name="Clum A."/>
            <person name="Pangilinan J.L."/>
            <person name="Lindquist E.A."/>
            <person name="Lucas S."/>
            <person name="Lapidus A."/>
            <person name="Jin M."/>
            <person name="Gunawan C."/>
            <person name="Balan V."/>
            <person name="Dale B.E."/>
            <person name="Jeffries T.W."/>
            <person name="Zinkel R."/>
            <person name="Barry K.W."/>
            <person name="Grigoriev I.V."/>
            <person name="Gasch A.P."/>
        </authorList>
    </citation>
    <scope>NUCLEOTIDE SEQUENCE [LARGE SCALE GENOMIC DNA]</scope>
    <source>
        <strain evidence="2">NRRL Y-27907 / 11-Y1</strain>
    </source>
</reference>
<evidence type="ECO:0000313" key="2">
    <source>
        <dbReference type="Proteomes" id="UP000000709"/>
    </source>
</evidence>
<gene>
    <name evidence="1" type="ORF">SPAPADRAFT_60880</name>
</gene>
<dbReference type="Gene3D" id="2.60.120.620">
    <property type="entry name" value="q2cbj1_9rhob like domain"/>
    <property type="match status" value="1"/>
</dbReference>
<keyword evidence="2" id="KW-1185">Reference proteome</keyword>
<dbReference type="HOGENOM" id="CLU_041456_0_1_1"/>
<dbReference type="EMBL" id="GL996501">
    <property type="protein sequence ID" value="EGW33540.1"/>
    <property type="molecule type" value="Genomic_DNA"/>
</dbReference>
<dbReference type="eggNOG" id="ENOG502QR14">
    <property type="taxonomic scope" value="Eukaryota"/>
</dbReference>
<sequence length="174" mass="20242">MAPKKNKSSKPVAKNYTFPQGFNDLSNAKSFYIPTPESIVSDQIITINNFFSKELCNELIKSFEQEISLETTPLIKSKEYAARFNDRASLTDLKSADTLWKYLRKILLQEEDEYIDDEGREIREIFANARGLNPQLRVYRYKKGHHFNKHYDESVVCDIPPNGTKRGKTKWTLL</sequence>
<evidence type="ECO:0000313" key="1">
    <source>
        <dbReference type="EMBL" id="EGW33540.1"/>
    </source>
</evidence>
<dbReference type="GeneID" id="18873614"/>
<dbReference type="InParanoid" id="G3AK81"/>
<protein>
    <recommendedName>
        <fullName evidence="3">Prolyl 4-hydroxylase alpha subunit domain-containing protein</fullName>
    </recommendedName>
</protein>
<dbReference type="RefSeq" id="XP_007375055.1">
    <property type="nucleotide sequence ID" value="XM_007374993.1"/>
</dbReference>
<name>G3AK81_SPAPN</name>
<dbReference type="Proteomes" id="UP000000709">
    <property type="component" value="Unassembled WGS sequence"/>
</dbReference>
<dbReference type="OrthoDB" id="69177at2759"/>
<dbReference type="KEGG" id="spaa:SPAPADRAFT_60880"/>
<accession>G3AK81</accession>
<dbReference type="AlphaFoldDB" id="G3AK81"/>
<proteinExistence type="predicted"/>
<feature type="non-terminal residue" evidence="1">
    <location>
        <position position="174"/>
    </location>
</feature>
<evidence type="ECO:0008006" key="3">
    <source>
        <dbReference type="Google" id="ProtNLM"/>
    </source>
</evidence>
<organism evidence="2">
    <name type="scientific">Spathaspora passalidarum (strain NRRL Y-27907 / 11-Y1)</name>
    <dbReference type="NCBI Taxonomy" id="619300"/>
    <lineage>
        <taxon>Eukaryota</taxon>
        <taxon>Fungi</taxon>
        <taxon>Dikarya</taxon>
        <taxon>Ascomycota</taxon>
        <taxon>Saccharomycotina</taxon>
        <taxon>Pichiomycetes</taxon>
        <taxon>Debaryomycetaceae</taxon>
        <taxon>Spathaspora</taxon>
    </lineage>
</organism>